<comment type="subcellular location">
    <subcellularLocation>
        <location evidence="1">Cell membrane</location>
        <topology evidence="1">Multi-pass membrane protein</topology>
    </subcellularLocation>
</comment>
<dbReference type="Proteomes" id="UP000295793">
    <property type="component" value="Unassembled WGS sequence"/>
</dbReference>
<evidence type="ECO:0000259" key="10">
    <source>
        <dbReference type="Pfam" id="PF21088"/>
    </source>
</evidence>
<dbReference type="InterPro" id="IPR010920">
    <property type="entry name" value="LSM_dom_sf"/>
</dbReference>
<keyword evidence="3" id="KW-1003">Cell membrane</keyword>
<feature type="domain" description="Mechanosensitive ion channel transmembrane helices 2/3" evidence="10">
    <location>
        <begin position="146"/>
        <end position="187"/>
    </location>
</feature>
<evidence type="ECO:0000259" key="8">
    <source>
        <dbReference type="Pfam" id="PF00924"/>
    </source>
</evidence>
<evidence type="ECO:0000256" key="1">
    <source>
        <dbReference type="ARBA" id="ARBA00004651"/>
    </source>
</evidence>
<evidence type="ECO:0000313" key="11">
    <source>
        <dbReference type="EMBL" id="TCS41588.1"/>
    </source>
</evidence>
<dbReference type="SUPFAM" id="SSF82861">
    <property type="entry name" value="Mechanosensitive channel protein MscS (YggB), transmembrane region"/>
    <property type="match status" value="1"/>
</dbReference>
<dbReference type="EMBL" id="SLZR01000005">
    <property type="protein sequence ID" value="TCS41588.1"/>
    <property type="molecule type" value="Genomic_DNA"/>
</dbReference>
<dbReference type="OrthoDB" id="9775207at2"/>
<dbReference type="GO" id="GO:0008381">
    <property type="term" value="F:mechanosensitive monoatomic ion channel activity"/>
    <property type="evidence" value="ECO:0007669"/>
    <property type="project" value="UniProtKB-ARBA"/>
</dbReference>
<dbReference type="PANTHER" id="PTHR43634:SF2">
    <property type="entry name" value="LOW CONDUCTANCE MECHANOSENSITIVE CHANNEL YNAI"/>
    <property type="match status" value="1"/>
</dbReference>
<evidence type="ECO:0000259" key="9">
    <source>
        <dbReference type="Pfam" id="PF21082"/>
    </source>
</evidence>
<feature type="transmembrane region" description="Helical" evidence="7">
    <location>
        <begin position="23"/>
        <end position="41"/>
    </location>
</feature>
<dbReference type="GO" id="GO:0005886">
    <property type="term" value="C:plasma membrane"/>
    <property type="evidence" value="ECO:0007669"/>
    <property type="project" value="UniProtKB-SubCell"/>
</dbReference>
<dbReference type="Pfam" id="PF21082">
    <property type="entry name" value="MS_channel_3rd"/>
    <property type="match status" value="1"/>
</dbReference>
<evidence type="ECO:0000256" key="6">
    <source>
        <dbReference type="ARBA" id="ARBA00023136"/>
    </source>
</evidence>
<proteinExistence type="inferred from homology"/>
<dbReference type="PANTHER" id="PTHR43634">
    <property type="entry name" value="OW CONDUCTANCE MECHANOSENSITIVE CHANNEL"/>
    <property type="match status" value="1"/>
</dbReference>
<gene>
    <name evidence="11" type="ORF">BCF53_10513</name>
</gene>
<keyword evidence="5 7" id="KW-1133">Transmembrane helix</keyword>
<evidence type="ECO:0000256" key="5">
    <source>
        <dbReference type="ARBA" id="ARBA00022989"/>
    </source>
</evidence>
<reference evidence="11 12" key="1">
    <citation type="submission" date="2019-03" db="EMBL/GenBank/DDBJ databases">
        <title>Genomic Encyclopedia of Archaeal and Bacterial Type Strains, Phase II (KMG-II): from individual species to whole genera.</title>
        <authorList>
            <person name="Goeker M."/>
        </authorList>
    </citation>
    <scope>NUCLEOTIDE SEQUENCE [LARGE SCALE GENOMIC DNA]</scope>
    <source>
        <strain evidence="11 12">DSM 15388</strain>
    </source>
</reference>
<dbReference type="InterPro" id="IPR011066">
    <property type="entry name" value="MscS_channel_C_sf"/>
</dbReference>
<dbReference type="InterPro" id="IPR011014">
    <property type="entry name" value="MscS_channel_TM-2"/>
</dbReference>
<evidence type="ECO:0000256" key="2">
    <source>
        <dbReference type="ARBA" id="ARBA00008017"/>
    </source>
</evidence>
<name>A0A4V2UJV2_9GAMM</name>
<accession>A0A4V2UJV2</accession>
<dbReference type="RefSeq" id="WP_132700969.1">
    <property type="nucleotide sequence ID" value="NZ_SLZR01000005.1"/>
</dbReference>
<dbReference type="Gene3D" id="3.30.70.100">
    <property type="match status" value="1"/>
</dbReference>
<keyword evidence="12" id="KW-1185">Reference proteome</keyword>
<dbReference type="Gene3D" id="1.10.287.1260">
    <property type="match status" value="1"/>
</dbReference>
<comment type="caution">
    <text evidence="11">The sequence shown here is derived from an EMBL/GenBank/DDBJ whole genome shotgun (WGS) entry which is preliminary data.</text>
</comment>
<organism evidence="11 12">
    <name type="scientific">Reinekea marinisedimentorum</name>
    <dbReference type="NCBI Taxonomy" id="230495"/>
    <lineage>
        <taxon>Bacteria</taxon>
        <taxon>Pseudomonadati</taxon>
        <taxon>Pseudomonadota</taxon>
        <taxon>Gammaproteobacteria</taxon>
        <taxon>Oceanospirillales</taxon>
        <taxon>Saccharospirillaceae</taxon>
        <taxon>Reinekea</taxon>
    </lineage>
</organism>
<feature type="domain" description="Mechanosensitive ion channel MscS" evidence="8">
    <location>
        <begin position="188"/>
        <end position="257"/>
    </location>
</feature>
<dbReference type="PROSITE" id="PS01246">
    <property type="entry name" value="UPF0003"/>
    <property type="match status" value="1"/>
</dbReference>
<dbReference type="SUPFAM" id="SSF82689">
    <property type="entry name" value="Mechanosensitive channel protein MscS (YggB), C-terminal domain"/>
    <property type="match status" value="1"/>
</dbReference>
<dbReference type="Gene3D" id="2.30.30.60">
    <property type="match status" value="1"/>
</dbReference>
<dbReference type="Pfam" id="PF21088">
    <property type="entry name" value="MS_channel_1st"/>
    <property type="match status" value="1"/>
</dbReference>
<protein>
    <submittedName>
        <fullName evidence="11">MscS family membrane protein</fullName>
    </submittedName>
</protein>
<sequence length="370" mass="41287">MEVLTNAMASFQAILESGSKFPWVGQVFLIVLATLLAAYLMKKLFDRLALKAKNSNTAFDDLLIDTARKPVGVFIWFEGILLAADVVRRVSDEAVFSLIDPIREVSFITIFAWFAVRLIRQAEDLVQQPGVLKKEMDATTASALGKLFRLSVIITTALVILQTLGFSISGILAFGGIGGIAIGFAAKDLLSNFFGGLMIYMDQPFRVGDWVRSPDKDIEGTVEDIGWRLTCIRTFDKRPLYVPNATFASISVENPSRMSNRRIKETVGVRYDDADKVAAIVADVKQMLLDHPEIDTEQTLIVNVNAFASSSIDFFIYTFTKTTEWIRFHEIKQDVMLKVIDIVQRNGAEFAFPTQTLHLLNEEPEPAGMK</sequence>
<dbReference type="Pfam" id="PF00924">
    <property type="entry name" value="MS_channel_2nd"/>
    <property type="match status" value="1"/>
</dbReference>
<dbReference type="SUPFAM" id="SSF50182">
    <property type="entry name" value="Sm-like ribonucleoproteins"/>
    <property type="match status" value="1"/>
</dbReference>
<dbReference type="InterPro" id="IPR023408">
    <property type="entry name" value="MscS_beta-dom_sf"/>
</dbReference>
<dbReference type="InterPro" id="IPR049142">
    <property type="entry name" value="MS_channel_1st"/>
</dbReference>
<dbReference type="AlphaFoldDB" id="A0A4V2UJV2"/>
<evidence type="ECO:0000256" key="3">
    <source>
        <dbReference type="ARBA" id="ARBA00022475"/>
    </source>
</evidence>
<evidence type="ECO:0000256" key="7">
    <source>
        <dbReference type="SAM" id="Phobius"/>
    </source>
</evidence>
<dbReference type="InterPro" id="IPR006686">
    <property type="entry name" value="MscS_channel_CS"/>
</dbReference>
<keyword evidence="6 7" id="KW-0472">Membrane</keyword>
<dbReference type="InterPro" id="IPR045042">
    <property type="entry name" value="YnaI-like"/>
</dbReference>
<evidence type="ECO:0000313" key="12">
    <source>
        <dbReference type="Proteomes" id="UP000295793"/>
    </source>
</evidence>
<feature type="transmembrane region" description="Helical" evidence="7">
    <location>
        <begin position="167"/>
        <end position="186"/>
    </location>
</feature>
<dbReference type="InterPro" id="IPR006685">
    <property type="entry name" value="MscS_channel_2nd"/>
</dbReference>
<comment type="similarity">
    <text evidence="2">Belongs to the MscS (TC 1.A.23) family.</text>
</comment>
<feature type="domain" description="Mechanosensitive ion channel MscS C-terminal" evidence="9">
    <location>
        <begin position="266"/>
        <end position="350"/>
    </location>
</feature>
<keyword evidence="4 7" id="KW-0812">Transmembrane</keyword>
<evidence type="ECO:0000256" key="4">
    <source>
        <dbReference type="ARBA" id="ARBA00022692"/>
    </source>
</evidence>
<dbReference type="InterPro" id="IPR049278">
    <property type="entry name" value="MS_channel_C"/>
</dbReference>